<evidence type="ECO:0000313" key="4">
    <source>
        <dbReference type="EMBL" id="KAK1599538.1"/>
    </source>
</evidence>
<sequence>MRSCGMQLFTHTLALSVTPAAPAADGSPRWRVGTPRGTIWCANVFHATTGYVSHLLPGFLDKDSRGGRQAPHLRRPRPRPSTGLHRPLGDWDDSTTTPDIIRSLTEFSETHMAVRTGAGPPCYAWSGIMGLTPDELPYVGAVPDCAGQWVAAGYSGHGMARAFMTAQALIQLFAQDDVDSRVPAEYFKIAERLARKDDEWDQVLERNLKANPPPVV</sequence>
<dbReference type="RefSeq" id="XP_060420127.1">
    <property type="nucleotide sequence ID" value="XM_060563025.1"/>
</dbReference>
<dbReference type="EMBL" id="JAHLJV010000002">
    <property type="protein sequence ID" value="KAK1599538.1"/>
    <property type="molecule type" value="Genomic_DNA"/>
</dbReference>
<comment type="caution">
    <text evidence="4">The sequence shown here is derived from an EMBL/GenBank/DDBJ whole genome shotgun (WGS) entry which is preliminary data.</text>
</comment>
<feature type="chain" id="PRO_5042062221" description="FAD dependent oxidoreductase domain-containing protein" evidence="2">
    <location>
        <begin position="24"/>
        <end position="216"/>
    </location>
</feature>
<dbReference type="PANTHER" id="PTHR13847">
    <property type="entry name" value="SARCOSINE DEHYDROGENASE-RELATED"/>
    <property type="match status" value="1"/>
</dbReference>
<reference evidence="4" key="1">
    <citation type="submission" date="2021-06" db="EMBL/GenBank/DDBJ databases">
        <title>Comparative genomics, transcriptomics and evolutionary studies reveal genomic signatures of adaptation to plant cell wall in hemibiotrophic fungi.</title>
        <authorList>
            <consortium name="DOE Joint Genome Institute"/>
            <person name="Baroncelli R."/>
            <person name="Diaz J.F."/>
            <person name="Benocci T."/>
            <person name="Peng M."/>
            <person name="Battaglia E."/>
            <person name="Haridas S."/>
            <person name="Andreopoulos W."/>
            <person name="Labutti K."/>
            <person name="Pangilinan J."/>
            <person name="Floch G.L."/>
            <person name="Makela M.R."/>
            <person name="Henrissat B."/>
            <person name="Grigoriev I.V."/>
            <person name="Crouch J.A."/>
            <person name="De Vries R.P."/>
            <person name="Sukno S.A."/>
            <person name="Thon M.R."/>
        </authorList>
    </citation>
    <scope>NUCLEOTIDE SEQUENCE</scope>
    <source>
        <strain evidence="4">CBS 125086</strain>
    </source>
</reference>
<dbReference type="InterPro" id="IPR006076">
    <property type="entry name" value="FAD-dep_OxRdtase"/>
</dbReference>
<keyword evidence="5" id="KW-1185">Reference proteome</keyword>
<name>A0AAD8VBY0_9PEZI</name>
<feature type="signal peptide" evidence="2">
    <location>
        <begin position="1"/>
        <end position="23"/>
    </location>
</feature>
<proteinExistence type="predicted"/>
<dbReference type="GeneID" id="85447265"/>
<organism evidence="4 5">
    <name type="scientific">Colletotrichum navitas</name>
    <dbReference type="NCBI Taxonomy" id="681940"/>
    <lineage>
        <taxon>Eukaryota</taxon>
        <taxon>Fungi</taxon>
        <taxon>Dikarya</taxon>
        <taxon>Ascomycota</taxon>
        <taxon>Pezizomycotina</taxon>
        <taxon>Sordariomycetes</taxon>
        <taxon>Hypocreomycetidae</taxon>
        <taxon>Glomerellales</taxon>
        <taxon>Glomerellaceae</taxon>
        <taxon>Colletotrichum</taxon>
        <taxon>Colletotrichum graminicola species complex</taxon>
    </lineage>
</organism>
<feature type="domain" description="FAD dependent oxidoreductase" evidence="3">
    <location>
        <begin position="89"/>
        <end position="172"/>
    </location>
</feature>
<dbReference type="InterPro" id="IPR036188">
    <property type="entry name" value="FAD/NAD-bd_sf"/>
</dbReference>
<gene>
    <name evidence="4" type="ORF">LY79DRAFT_665190</name>
</gene>
<protein>
    <recommendedName>
        <fullName evidence="3">FAD dependent oxidoreductase domain-containing protein</fullName>
    </recommendedName>
</protein>
<dbReference type="Pfam" id="PF01266">
    <property type="entry name" value="DAO"/>
    <property type="match status" value="1"/>
</dbReference>
<dbReference type="SUPFAM" id="SSF51905">
    <property type="entry name" value="FAD/NAD(P)-binding domain"/>
    <property type="match status" value="1"/>
</dbReference>
<dbReference type="GO" id="GO:0005737">
    <property type="term" value="C:cytoplasm"/>
    <property type="evidence" value="ECO:0007669"/>
    <property type="project" value="TreeGrafter"/>
</dbReference>
<evidence type="ECO:0000256" key="1">
    <source>
        <dbReference type="SAM" id="MobiDB-lite"/>
    </source>
</evidence>
<feature type="region of interest" description="Disordered" evidence="1">
    <location>
        <begin position="62"/>
        <end position="97"/>
    </location>
</feature>
<evidence type="ECO:0000259" key="3">
    <source>
        <dbReference type="Pfam" id="PF01266"/>
    </source>
</evidence>
<evidence type="ECO:0000313" key="5">
    <source>
        <dbReference type="Proteomes" id="UP001230504"/>
    </source>
</evidence>
<dbReference type="Gene3D" id="3.50.50.60">
    <property type="entry name" value="FAD/NAD(P)-binding domain"/>
    <property type="match status" value="1"/>
</dbReference>
<dbReference type="PANTHER" id="PTHR13847:SF260">
    <property type="entry name" value="FAD DEPENDENT OXIDOREDUCTASE DOMAIN-CONTAINING PROTEIN"/>
    <property type="match status" value="1"/>
</dbReference>
<dbReference type="Proteomes" id="UP001230504">
    <property type="component" value="Unassembled WGS sequence"/>
</dbReference>
<evidence type="ECO:0000256" key="2">
    <source>
        <dbReference type="SAM" id="SignalP"/>
    </source>
</evidence>
<accession>A0AAD8VBY0</accession>
<keyword evidence="2" id="KW-0732">Signal</keyword>
<dbReference type="AlphaFoldDB" id="A0AAD8VBY0"/>
<dbReference type="Gene3D" id="3.30.9.10">
    <property type="entry name" value="D-Amino Acid Oxidase, subunit A, domain 2"/>
    <property type="match status" value="1"/>
</dbReference>